<dbReference type="AlphaFoldDB" id="A0A151MNJ4"/>
<comment type="caution">
    <text evidence="1">The sequence shown here is derived from an EMBL/GenBank/DDBJ whole genome shotgun (WGS) entry which is preliminary data.</text>
</comment>
<keyword evidence="2" id="KW-1185">Reference proteome</keyword>
<gene>
    <name evidence="1" type="ORF">Y1Q_0003867</name>
</gene>
<evidence type="ECO:0000313" key="1">
    <source>
        <dbReference type="EMBL" id="KYO26117.1"/>
    </source>
</evidence>
<evidence type="ECO:0000313" key="2">
    <source>
        <dbReference type="Proteomes" id="UP000050525"/>
    </source>
</evidence>
<dbReference type="EMBL" id="AKHW03005657">
    <property type="protein sequence ID" value="KYO26117.1"/>
    <property type="molecule type" value="Genomic_DNA"/>
</dbReference>
<reference evidence="1 2" key="1">
    <citation type="journal article" date="2012" name="Genome Biol.">
        <title>Sequencing three crocodilian genomes to illuminate the evolution of archosaurs and amniotes.</title>
        <authorList>
            <person name="St John J.A."/>
            <person name="Braun E.L."/>
            <person name="Isberg S.R."/>
            <person name="Miles L.G."/>
            <person name="Chong A.Y."/>
            <person name="Gongora J."/>
            <person name="Dalzell P."/>
            <person name="Moran C."/>
            <person name="Bed'hom B."/>
            <person name="Abzhanov A."/>
            <person name="Burgess S.C."/>
            <person name="Cooksey A.M."/>
            <person name="Castoe T.A."/>
            <person name="Crawford N.G."/>
            <person name="Densmore L.D."/>
            <person name="Drew J.C."/>
            <person name="Edwards S.V."/>
            <person name="Faircloth B.C."/>
            <person name="Fujita M.K."/>
            <person name="Greenwold M.J."/>
            <person name="Hoffmann F.G."/>
            <person name="Howard J.M."/>
            <person name="Iguchi T."/>
            <person name="Janes D.E."/>
            <person name="Khan S.Y."/>
            <person name="Kohno S."/>
            <person name="de Koning A.J."/>
            <person name="Lance S.L."/>
            <person name="McCarthy F.M."/>
            <person name="McCormack J.E."/>
            <person name="Merchant M.E."/>
            <person name="Peterson D.G."/>
            <person name="Pollock D.D."/>
            <person name="Pourmand N."/>
            <person name="Raney B.J."/>
            <person name="Roessler K.A."/>
            <person name="Sanford J.R."/>
            <person name="Sawyer R.H."/>
            <person name="Schmidt C.J."/>
            <person name="Triplett E.W."/>
            <person name="Tuberville T.D."/>
            <person name="Venegas-Anaya M."/>
            <person name="Howard J.T."/>
            <person name="Jarvis E.D."/>
            <person name="Guillette L.J.Jr."/>
            <person name="Glenn T.C."/>
            <person name="Green R.E."/>
            <person name="Ray D.A."/>
        </authorList>
    </citation>
    <scope>NUCLEOTIDE SEQUENCE [LARGE SCALE GENOMIC DNA]</scope>
    <source>
        <strain evidence="1">KSC_2009_1</strain>
    </source>
</reference>
<proteinExistence type="predicted"/>
<organism evidence="1 2">
    <name type="scientific">Alligator mississippiensis</name>
    <name type="common">American alligator</name>
    <dbReference type="NCBI Taxonomy" id="8496"/>
    <lineage>
        <taxon>Eukaryota</taxon>
        <taxon>Metazoa</taxon>
        <taxon>Chordata</taxon>
        <taxon>Craniata</taxon>
        <taxon>Vertebrata</taxon>
        <taxon>Euteleostomi</taxon>
        <taxon>Archelosauria</taxon>
        <taxon>Archosauria</taxon>
        <taxon>Crocodylia</taxon>
        <taxon>Alligatoridae</taxon>
        <taxon>Alligatorinae</taxon>
        <taxon>Alligator</taxon>
    </lineage>
</organism>
<name>A0A151MNJ4_ALLMI</name>
<dbReference type="Proteomes" id="UP000050525">
    <property type="component" value="Unassembled WGS sequence"/>
</dbReference>
<accession>A0A151MNJ4</accession>
<protein>
    <submittedName>
        <fullName evidence="1">Uncharacterized protein</fullName>
    </submittedName>
</protein>
<sequence>MFLTECDLTGLLEKRIRKLDPVACKSPKGGHTTIKIVEKPPKQKEDGLLGNSTESPGKDIWDEILALLKSSGNCAIDFGAIQSCQIAIRNILFNGKEIINFEKSPFLA</sequence>